<proteinExistence type="predicted"/>
<feature type="transmembrane region" description="Helical" evidence="6">
    <location>
        <begin position="121"/>
        <end position="143"/>
    </location>
</feature>
<reference evidence="7 10" key="2">
    <citation type="journal article" date="2018" name="Int. J. Syst. Evol. Microbiol.">
        <title>Pseudooceanicola lipolyticus sp. nov., a marine alphaproteobacterium, reclassification of Oceanicola flagellatus as Pseudooceanicola flagellatus comb. nov. and emended description of the genus Pseudooceanicola.</title>
        <authorList>
            <person name="Huang M.-M."/>
            <person name="Guo L.-L."/>
            <person name="Wu Y.-H."/>
            <person name="Lai Q.-L."/>
            <person name="Shao Z.-Z."/>
            <person name="Wang C.-S."/>
            <person name="Wu M."/>
            <person name="Xu X.-W."/>
        </authorList>
    </citation>
    <scope>NUCLEOTIDE SEQUENCE [LARGE SCALE GENOMIC DNA]</scope>
    <source>
        <strain evidence="7 10">Ar-45</strain>
    </source>
</reference>
<feature type="transmembrane region" description="Helical" evidence="6">
    <location>
        <begin position="251"/>
        <end position="271"/>
    </location>
</feature>
<dbReference type="EMBL" id="PGTD01000017">
    <property type="protein sequence ID" value="PJE27676.1"/>
    <property type="molecule type" value="Genomic_DNA"/>
</dbReference>
<dbReference type="SUPFAM" id="SSF103473">
    <property type="entry name" value="MFS general substrate transporter"/>
    <property type="match status" value="1"/>
</dbReference>
<dbReference type="PANTHER" id="PTHR42718">
    <property type="entry name" value="MAJOR FACILITATOR SUPERFAMILY MULTIDRUG TRANSPORTER MFSC"/>
    <property type="match status" value="1"/>
</dbReference>
<evidence type="ECO:0000313" key="7">
    <source>
        <dbReference type="EMBL" id="PJE27676.1"/>
    </source>
</evidence>
<evidence type="ECO:0000256" key="3">
    <source>
        <dbReference type="ARBA" id="ARBA00022692"/>
    </source>
</evidence>
<reference evidence="8 9" key="1">
    <citation type="submission" date="2017-09" db="EMBL/GenBank/DDBJ databases">
        <authorList>
            <person name="Ehlers B."/>
            <person name="Leendertz F.H."/>
        </authorList>
    </citation>
    <scope>NUCLEOTIDE SEQUENCE [LARGE SCALE GENOMIC DNA]</scope>
    <source>
        <strain evidence="8 9">CGMCC 1.12662</strain>
    </source>
</reference>
<dbReference type="Proteomes" id="UP000231702">
    <property type="component" value="Unassembled WGS sequence"/>
</dbReference>
<feature type="transmembrane region" description="Helical" evidence="6">
    <location>
        <begin position="350"/>
        <end position="367"/>
    </location>
</feature>
<evidence type="ECO:0000256" key="2">
    <source>
        <dbReference type="ARBA" id="ARBA00022448"/>
    </source>
</evidence>
<evidence type="ECO:0000256" key="1">
    <source>
        <dbReference type="ARBA" id="ARBA00004141"/>
    </source>
</evidence>
<dbReference type="GO" id="GO:0016020">
    <property type="term" value="C:membrane"/>
    <property type="evidence" value="ECO:0007669"/>
    <property type="project" value="UniProtKB-SubCell"/>
</dbReference>
<dbReference type="AlphaFoldDB" id="A0A285HQ69"/>
<accession>A0A285HQ69</accession>
<keyword evidence="2" id="KW-0813">Transport</keyword>
<feature type="transmembrane region" description="Helical" evidence="6">
    <location>
        <begin position="507"/>
        <end position="530"/>
    </location>
</feature>
<dbReference type="EMBL" id="OBEA01000001">
    <property type="protein sequence ID" value="SNY37868.1"/>
    <property type="molecule type" value="Genomic_DNA"/>
</dbReference>
<keyword evidence="4 6" id="KW-1133">Transmembrane helix</keyword>
<dbReference type="PANTHER" id="PTHR42718:SF9">
    <property type="entry name" value="MAJOR FACILITATOR SUPERFAMILY MULTIDRUG TRANSPORTER MFSC"/>
    <property type="match status" value="1"/>
</dbReference>
<dbReference type="OrthoDB" id="5314453at2"/>
<organism evidence="8 9">
    <name type="scientific">Pseudooceanicola antarcticus</name>
    <dbReference type="NCBI Taxonomy" id="1247613"/>
    <lineage>
        <taxon>Bacteria</taxon>
        <taxon>Pseudomonadati</taxon>
        <taxon>Pseudomonadota</taxon>
        <taxon>Alphaproteobacteria</taxon>
        <taxon>Rhodobacterales</taxon>
        <taxon>Paracoccaceae</taxon>
        <taxon>Pseudooceanicola</taxon>
    </lineage>
</organism>
<evidence type="ECO:0000256" key="5">
    <source>
        <dbReference type="ARBA" id="ARBA00023136"/>
    </source>
</evidence>
<sequence length="543" mass="56586">MAETTPPASPSAAPGMGEAEVQHPPLRIAAFLFAGALIAISQSLGQGFLLANSGQIAGEIGATQTQAIWLTVAYMAPRASLPVLLIKIRTQYGLRRFAEVGILAYVVTALLGFFISDLQSAIAMELLAGIAAAPLSSLAFLYMLETLPTKAKLSVGLCGALTLIMLGSSLARVISPPLWELGGWQALKFFDLGMILLALPFILYLPLGHQPREKVISGKDLLSYALIAAGFAGITAVFAWGTVHWWAQTPWLGLVLAGSLAVLTLAAVIELGREAPLLDIRWLASPQILHLTAVLLLFRIVLSEQSTGAPGLFQSLGMGAWQLRGLFAVIVAASLAGGVACALAIGPKTVPLIHALALALIATGAFLDSQSTVLTRPADLYLSQGMIAFAGAIFLPSAMAIGLMLALQKGPQYLLSFIIVFLSTQSLGGIIGSGLFRSFIRLRASHHGAALKEQLLAGDPAVTQLIAGLSRGLSTQTTDAGAMQAGAVQLIGSELTSQATVLAYNDAFLLLGAVATAALLLLLIHLAWLIRSRATGAEAPAQA</sequence>
<feature type="transmembrane region" description="Helical" evidence="6">
    <location>
        <begin position="186"/>
        <end position="209"/>
    </location>
</feature>
<feature type="transmembrane region" description="Helical" evidence="6">
    <location>
        <begin position="221"/>
        <end position="245"/>
    </location>
</feature>
<keyword evidence="5 6" id="KW-0472">Membrane</keyword>
<evidence type="ECO:0000313" key="9">
    <source>
        <dbReference type="Proteomes" id="UP000231655"/>
    </source>
</evidence>
<dbReference type="RefSeq" id="WP_097144164.1">
    <property type="nucleotide sequence ID" value="NZ_OBEA01000001.1"/>
</dbReference>
<feature type="transmembrane region" description="Helical" evidence="6">
    <location>
        <begin position="97"/>
        <end position="115"/>
    </location>
</feature>
<gene>
    <name evidence="7" type="ORF">CVM39_13940</name>
    <name evidence="8" type="ORF">SAMN06297129_0369</name>
</gene>
<feature type="transmembrane region" description="Helical" evidence="6">
    <location>
        <begin position="283"/>
        <end position="301"/>
    </location>
</feature>
<feature type="transmembrane region" description="Helical" evidence="6">
    <location>
        <begin position="387"/>
        <end position="407"/>
    </location>
</feature>
<name>A0A285HQ69_9RHOB</name>
<evidence type="ECO:0000256" key="4">
    <source>
        <dbReference type="ARBA" id="ARBA00022989"/>
    </source>
</evidence>
<feature type="transmembrane region" description="Helical" evidence="6">
    <location>
        <begin position="321"/>
        <end position="343"/>
    </location>
</feature>
<comment type="subcellular location">
    <subcellularLocation>
        <location evidence="1">Membrane</location>
        <topology evidence="1">Multi-pass membrane protein</topology>
    </subcellularLocation>
</comment>
<feature type="transmembrane region" description="Helical" evidence="6">
    <location>
        <begin position="26"/>
        <end position="47"/>
    </location>
</feature>
<protein>
    <submittedName>
        <fullName evidence="7">MFS transporter</fullName>
    </submittedName>
</protein>
<feature type="transmembrane region" description="Helical" evidence="6">
    <location>
        <begin position="155"/>
        <end position="174"/>
    </location>
</feature>
<dbReference type="InterPro" id="IPR036259">
    <property type="entry name" value="MFS_trans_sf"/>
</dbReference>
<feature type="transmembrane region" description="Helical" evidence="6">
    <location>
        <begin position="414"/>
        <end position="436"/>
    </location>
</feature>
<evidence type="ECO:0000313" key="10">
    <source>
        <dbReference type="Proteomes" id="UP000231702"/>
    </source>
</evidence>
<dbReference type="Proteomes" id="UP000231655">
    <property type="component" value="Unassembled WGS sequence"/>
</dbReference>
<keyword evidence="3 6" id="KW-0812">Transmembrane</keyword>
<evidence type="ECO:0000313" key="8">
    <source>
        <dbReference type="EMBL" id="SNY37868.1"/>
    </source>
</evidence>
<keyword evidence="10" id="KW-1185">Reference proteome</keyword>
<evidence type="ECO:0000256" key="6">
    <source>
        <dbReference type="SAM" id="Phobius"/>
    </source>
</evidence>